<sequence>RLRAATEEHCALGQLKPATGASATKLPKWTPVLFKTPLLFSEEESQESLKGIVDINSIIQFLDDDIEKNCRSEDGTCPTDAKTEIVPASVATASGVLLTQLRPKESTTASVPPFGEASRSEQSNTTTSSGMKSGTDLMPEVSLVKQLKQGVPKYCKEKATSKEHKSKTWSKAKREINGKPKKPNNPGAKEPAKDVGQLLTDAAAPAKPAKGPAERARNATASVRPTVTPARALDKVAAEVPAKPATTLASGTFKAATVLPPKPVATVPVTALLLKEAAALEKPAAKTGSATKRATHKASHQNKLFKVPTKESATTPPEGFAASKEMPSARTNSDKDQLTSSRSWTTPLEDSDFDALSDLSLMFKNCLSRAFQNMEKDCNSYFASLASVDCSQAFGDEE</sequence>
<evidence type="ECO:0000256" key="1">
    <source>
        <dbReference type="SAM" id="MobiDB-lite"/>
    </source>
</evidence>
<dbReference type="AlphaFoldDB" id="A0A147BPC7"/>
<reference evidence="2" key="1">
    <citation type="journal article" date="2018" name="PLoS Negl. Trop. Dis.">
        <title>Sialome diversity of ticks revealed by RNAseq of single tick salivary glands.</title>
        <authorList>
            <person name="Perner J."/>
            <person name="Kropackova S."/>
            <person name="Kopacek P."/>
            <person name="Ribeiro J.M."/>
        </authorList>
    </citation>
    <scope>NUCLEOTIDE SEQUENCE</scope>
    <source>
        <strain evidence="2">Siblings of single egg batch collected in Ceske Budejovice</strain>
        <tissue evidence="2">Salivary glands</tissue>
    </source>
</reference>
<feature type="compositionally biased region" description="Low complexity" evidence="1">
    <location>
        <begin position="202"/>
        <end position="211"/>
    </location>
</feature>
<evidence type="ECO:0000313" key="2">
    <source>
        <dbReference type="EMBL" id="JAR92624.1"/>
    </source>
</evidence>
<feature type="region of interest" description="Disordered" evidence="1">
    <location>
        <begin position="155"/>
        <end position="224"/>
    </location>
</feature>
<feature type="compositionally biased region" description="Polar residues" evidence="1">
    <location>
        <begin position="120"/>
        <end position="132"/>
    </location>
</feature>
<accession>A0A147BPC7</accession>
<feature type="region of interest" description="Disordered" evidence="1">
    <location>
        <begin position="101"/>
        <end position="136"/>
    </location>
</feature>
<name>A0A147BPC7_IXORI</name>
<feature type="non-terminal residue" evidence="2">
    <location>
        <position position="1"/>
    </location>
</feature>
<protein>
    <submittedName>
        <fullName evidence="2">Putative transcription regulatory protein</fullName>
    </submittedName>
</protein>
<proteinExistence type="predicted"/>
<organism evidence="2">
    <name type="scientific">Ixodes ricinus</name>
    <name type="common">Common tick</name>
    <name type="synonym">Acarus ricinus</name>
    <dbReference type="NCBI Taxonomy" id="34613"/>
    <lineage>
        <taxon>Eukaryota</taxon>
        <taxon>Metazoa</taxon>
        <taxon>Ecdysozoa</taxon>
        <taxon>Arthropoda</taxon>
        <taxon>Chelicerata</taxon>
        <taxon>Arachnida</taxon>
        <taxon>Acari</taxon>
        <taxon>Parasitiformes</taxon>
        <taxon>Ixodida</taxon>
        <taxon>Ixodoidea</taxon>
        <taxon>Ixodidae</taxon>
        <taxon>Ixodinae</taxon>
        <taxon>Ixodes</taxon>
    </lineage>
</organism>
<dbReference type="EMBL" id="GEGO01002780">
    <property type="protein sequence ID" value="JAR92624.1"/>
    <property type="molecule type" value="Transcribed_RNA"/>
</dbReference>
<feature type="region of interest" description="Disordered" evidence="1">
    <location>
        <begin position="283"/>
        <end position="344"/>
    </location>
</feature>